<proteinExistence type="predicted"/>
<evidence type="ECO:0000313" key="2">
    <source>
        <dbReference type="Proteomes" id="UP000093523"/>
    </source>
</evidence>
<gene>
    <name evidence="1" type="ORF">A6E04_07060</name>
</gene>
<dbReference type="OrthoDB" id="1161168at2"/>
<organism evidence="1 2">
    <name type="scientific">Aliivibrio logei</name>
    <name type="common">Vibrio logei</name>
    <dbReference type="NCBI Taxonomy" id="688"/>
    <lineage>
        <taxon>Bacteria</taxon>
        <taxon>Pseudomonadati</taxon>
        <taxon>Pseudomonadota</taxon>
        <taxon>Gammaproteobacteria</taxon>
        <taxon>Vibrionales</taxon>
        <taxon>Vibrionaceae</taxon>
        <taxon>Aliivibrio</taxon>
    </lineage>
</organism>
<name>A0A1B9NZV2_ALILO</name>
<reference evidence="1 2" key="1">
    <citation type="submission" date="2016-06" db="EMBL/GenBank/DDBJ databases">
        <authorList>
            <person name="Kjaerup R.B."/>
            <person name="Dalgaard T.S."/>
            <person name="Juul-Madsen H.R."/>
        </authorList>
    </citation>
    <scope>NUCLEOTIDE SEQUENCE [LARGE SCALE GENOMIC DNA]</scope>
    <source>
        <strain evidence="1 2">1S159</strain>
    </source>
</reference>
<dbReference type="AlphaFoldDB" id="A0A1B9NZV2"/>
<dbReference type="EMBL" id="MAJU01000008">
    <property type="protein sequence ID" value="OCH21619.1"/>
    <property type="molecule type" value="Genomic_DNA"/>
</dbReference>
<comment type="caution">
    <text evidence="1">The sequence shown here is derived from an EMBL/GenBank/DDBJ whole genome shotgun (WGS) entry which is preliminary data.</text>
</comment>
<protein>
    <submittedName>
        <fullName evidence="1">Uncharacterized protein</fullName>
    </submittedName>
</protein>
<evidence type="ECO:0000313" key="1">
    <source>
        <dbReference type="EMBL" id="OCH21619.1"/>
    </source>
</evidence>
<dbReference type="RefSeq" id="WP_065610191.1">
    <property type="nucleotide sequence ID" value="NZ_CAWMPN010000008.1"/>
</dbReference>
<dbReference type="Proteomes" id="UP000093523">
    <property type="component" value="Unassembled WGS sequence"/>
</dbReference>
<sequence length="223" mass="25549">MTRKIVLVILTVILLVVAAGIYRFNFTNDDIYVVQADDQVVLFDTTNNVDPENNVMLMLFSFDIDRYWQIQLPDSDSEAKAPLTDLREYDDVHLATGKYQDGDEHGLVSLDYYNITPLHLGNIGYEMVFSAPFSVSNQGSGIFWYLGLFNLNTNTGEIEQIDTFFLGDRIKVNELKTDEPFDVTSSLYVSYFKHDQKQSMAEKPSEKVEQRIRVSIEGFQDKP</sequence>
<accession>A0A1B9NZV2</accession>